<dbReference type="InterPro" id="IPR027443">
    <property type="entry name" value="IPNS-like_sf"/>
</dbReference>
<proteinExistence type="predicted"/>
<dbReference type="GO" id="GO:0051213">
    <property type="term" value="F:dioxygenase activity"/>
    <property type="evidence" value="ECO:0007669"/>
    <property type="project" value="UniProtKB-KW"/>
</dbReference>
<keyword evidence="7" id="KW-1185">Reference proteome</keyword>
<dbReference type="EMBL" id="CM001217">
    <property type="protein sequence ID" value="KEH40605.1"/>
    <property type="molecule type" value="Genomic_DNA"/>
</dbReference>
<dbReference type="Gene3D" id="2.60.120.330">
    <property type="entry name" value="B-lactam Antibiotic, Isopenicillin N Synthase, Chain"/>
    <property type="match status" value="1"/>
</dbReference>
<dbReference type="Pfam" id="PF14226">
    <property type="entry name" value="DIOX_N"/>
    <property type="match status" value="1"/>
</dbReference>
<dbReference type="SUPFAM" id="SSF51197">
    <property type="entry name" value="Clavaminate synthase-like"/>
    <property type="match status" value="1"/>
</dbReference>
<keyword evidence="1" id="KW-0479">Metal-binding</keyword>
<dbReference type="Proteomes" id="UP000002051">
    <property type="component" value="Unassembled WGS sequence"/>
</dbReference>
<protein>
    <submittedName>
        <fullName evidence="5">Non-heme dioxygenase in morphine synthesis amino-terminal protein</fullName>
    </submittedName>
</protein>
<dbReference type="InterPro" id="IPR026992">
    <property type="entry name" value="DIOX_N"/>
</dbReference>
<gene>
    <name evidence="5" type="ordered locus">MTR_1g032230</name>
</gene>
<evidence type="ECO:0000256" key="1">
    <source>
        <dbReference type="ARBA" id="ARBA00022723"/>
    </source>
</evidence>
<keyword evidence="2" id="KW-0408">Iron</keyword>
<evidence type="ECO:0000313" key="5">
    <source>
        <dbReference type="EMBL" id="KEH40605.1"/>
    </source>
</evidence>
<dbReference type="STRING" id="3880.A0A072VR35"/>
<evidence type="ECO:0000313" key="6">
    <source>
        <dbReference type="EnsemblPlants" id="KEH40605"/>
    </source>
</evidence>
<dbReference type="AlphaFoldDB" id="A0A072VR35"/>
<sequence>MSSSPIATHSPPPTYDRAKDVKEFDETKSDVKGLIDFGIKTIPSFFIHPPETLSDLTPRSDFPQPEIPTIDLSAINIPVINHGVAPDLMRNVIGAMKKFHEQPAEERKKVYRREMRTGVSYMSNVDLFASKAPSNSFDNYSTPSPPPSPYNYYTNYSDNYFSGNYFPGYYPGGAYPPPPSPHHFFECIESYAAVGPSGPSAPLEYSFSFDPGPKGGKMGLGAGLAVGVAAGALGRLALEEGVRYEERGLADMVESDLTSARDDYGDMHYQDY</sequence>
<evidence type="ECO:0000259" key="4">
    <source>
        <dbReference type="Pfam" id="PF14226"/>
    </source>
</evidence>
<reference evidence="6" key="3">
    <citation type="submission" date="2015-04" db="UniProtKB">
        <authorList>
            <consortium name="EnsemblPlants"/>
        </authorList>
    </citation>
    <scope>IDENTIFICATION</scope>
    <source>
        <strain evidence="6">cv. Jemalong A17</strain>
    </source>
</reference>
<dbReference type="EnsemblPlants" id="KEH40605">
    <property type="protein sequence ID" value="KEH40605"/>
    <property type="gene ID" value="MTR_1g032230"/>
</dbReference>
<reference evidence="5 7" key="1">
    <citation type="journal article" date="2011" name="Nature">
        <title>The Medicago genome provides insight into the evolution of rhizobial symbioses.</title>
        <authorList>
            <person name="Young N.D."/>
            <person name="Debelle F."/>
            <person name="Oldroyd G.E."/>
            <person name="Geurts R."/>
            <person name="Cannon S.B."/>
            <person name="Udvardi M.K."/>
            <person name="Benedito V.A."/>
            <person name="Mayer K.F."/>
            <person name="Gouzy J."/>
            <person name="Schoof H."/>
            <person name="Van de Peer Y."/>
            <person name="Proost S."/>
            <person name="Cook D.R."/>
            <person name="Meyers B.C."/>
            <person name="Spannagl M."/>
            <person name="Cheung F."/>
            <person name="De Mita S."/>
            <person name="Krishnakumar V."/>
            <person name="Gundlach H."/>
            <person name="Zhou S."/>
            <person name="Mudge J."/>
            <person name="Bharti A.K."/>
            <person name="Murray J.D."/>
            <person name="Naoumkina M.A."/>
            <person name="Rosen B."/>
            <person name="Silverstein K.A."/>
            <person name="Tang H."/>
            <person name="Rombauts S."/>
            <person name="Zhao P.X."/>
            <person name="Zhou P."/>
            <person name="Barbe V."/>
            <person name="Bardou P."/>
            <person name="Bechner M."/>
            <person name="Bellec A."/>
            <person name="Berger A."/>
            <person name="Berges H."/>
            <person name="Bidwell S."/>
            <person name="Bisseling T."/>
            <person name="Choisne N."/>
            <person name="Couloux A."/>
            <person name="Denny R."/>
            <person name="Deshpande S."/>
            <person name="Dai X."/>
            <person name="Doyle J.J."/>
            <person name="Dudez A.M."/>
            <person name="Farmer A.D."/>
            <person name="Fouteau S."/>
            <person name="Franken C."/>
            <person name="Gibelin C."/>
            <person name="Gish J."/>
            <person name="Goldstein S."/>
            <person name="Gonzalez A.J."/>
            <person name="Green P.J."/>
            <person name="Hallab A."/>
            <person name="Hartog M."/>
            <person name="Hua A."/>
            <person name="Humphray S.J."/>
            <person name="Jeong D.H."/>
            <person name="Jing Y."/>
            <person name="Jocker A."/>
            <person name="Kenton S.M."/>
            <person name="Kim D.J."/>
            <person name="Klee K."/>
            <person name="Lai H."/>
            <person name="Lang C."/>
            <person name="Lin S."/>
            <person name="Macmil S.L."/>
            <person name="Magdelenat G."/>
            <person name="Matthews L."/>
            <person name="McCorrison J."/>
            <person name="Monaghan E.L."/>
            <person name="Mun J.H."/>
            <person name="Najar F.Z."/>
            <person name="Nicholson C."/>
            <person name="Noirot C."/>
            <person name="O'Bleness M."/>
            <person name="Paule C.R."/>
            <person name="Poulain J."/>
            <person name="Prion F."/>
            <person name="Qin B."/>
            <person name="Qu C."/>
            <person name="Retzel E.F."/>
            <person name="Riddle C."/>
            <person name="Sallet E."/>
            <person name="Samain S."/>
            <person name="Samson N."/>
            <person name="Sanders I."/>
            <person name="Saurat O."/>
            <person name="Scarpelli C."/>
            <person name="Schiex T."/>
            <person name="Segurens B."/>
            <person name="Severin A.J."/>
            <person name="Sherrier D.J."/>
            <person name="Shi R."/>
            <person name="Sims S."/>
            <person name="Singer S.R."/>
            <person name="Sinharoy S."/>
            <person name="Sterck L."/>
            <person name="Viollet A."/>
            <person name="Wang B.B."/>
            <person name="Wang K."/>
            <person name="Wang M."/>
            <person name="Wang X."/>
            <person name="Warfsmann J."/>
            <person name="Weissenbach J."/>
            <person name="White D.D."/>
            <person name="White J.D."/>
            <person name="Wiley G.B."/>
            <person name="Wincker P."/>
            <person name="Xing Y."/>
            <person name="Yang L."/>
            <person name="Yao Z."/>
            <person name="Ying F."/>
            <person name="Zhai J."/>
            <person name="Zhou L."/>
            <person name="Zuber A."/>
            <person name="Denarie J."/>
            <person name="Dixon R.A."/>
            <person name="May G.D."/>
            <person name="Schwartz D.C."/>
            <person name="Rogers J."/>
            <person name="Quetier F."/>
            <person name="Town C.D."/>
            <person name="Roe B.A."/>
        </authorList>
    </citation>
    <scope>NUCLEOTIDE SEQUENCE [LARGE SCALE GENOMIC DNA]</scope>
    <source>
        <strain evidence="5">A17</strain>
        <strain evidence="6 7">cv. Jemalong A17</strain>
    </source>
</reference>
<accession>A0A072VR35</accession>
<dbReference type="eggNOG" id="KOG0143">
    <property type="taxonomic scope" value="Eukaryota"/>
</dbReference>
<reference evidence="5 7" key="2">
    <citation type="journal article" date="2014" name="BMC Genomics">
        <title>An improved genome release (version Mt4.0) for the model legume Medicago truncatula.</title>
        <authorList>
            <person name="Tang H."/>
            <person name="Krishnakumar V."/>
            <person name="Bidwell S."/>
            <person name="Rosen B."/>
            <person name="Chan A."/>
            <person name="Zhou S."/>
            <person name="Gentzbittel L."/>
            <person name="Childs K.L."/>
            <person name="Yandell M."/>
            <person name="Gundlach H."/>
            <person name="Mayer K.F."/>
            <person name="Schwartz D.C."/>
            <person name="Town C.D."/>
        </authorList>
    </citation>
    <scope>GENOME REANNOTATION</scope>
    <source>
        <strain evidence="5">A17</strain>
        <strain evidence="6 7">cv. Jemalong A17</strain>
    </source>
</reference>
<evidence type="ECO:0000313" key="7">
    <source>
        <dbReference type="Proteomes" id="UP000002051"/>
    </source>
</evidence>
<dbReference type="HOGENOM" id="CLU_1024387_0_0_1"/>
<dbReference type="GO" id="GO:0046872">
    <property type="term" value="F:metal ion binding"/>
    <property type="evidence" value="ECO:0007669"/>
    <property type="project" value="UniProtKB-KW"/>
</dbReference>
<dbReference type="PaxDb" id="3880-AES84816"/>
<evidence type="ECO:0000256" key="2">
    <source>
        <dbReference type="ARBA" id="ARBA00023004"/>
    </source>
</evidence>
<keyword evidence="5" id="KW-0223">Dioxygenase</keyword>
<keyword evidence="5" id="KW-0560">Oxidoreductase</keyword>
<feature type="domain" description="Non-haem dioxygenase N-terminal" evidence="4">
    <location>
        <begin position="79"/>
        <end position="147"/>
    </location>
</feature>
<name>A0A072VR35_MEDTR</name>
<feature type="region of interest" description="Disordered" evidence="3">
    <location>
        <begin position="1"/>
        <end position="21"/>
    </location>
</feature>
<evidence type="ECO:0000256" key="3">
    <source>
        <dbReference type="SAM" id="MobiDB-lite"/>
    </source>
</evidence>
<organism evidence="5 7">
    <name type="scientific">Medicago truncatula</name>
    <name type="common">Barrel medic</name>
    <name type="synonym">Medicago tribuloides</name>
    <dbReference type="NCBI Taxonomy" id="3880"/>
    <lineage>
        <taxon>Eukaryota</taxon>
        <taxon>Viridiplantae</taxon>
        <taxon>Streptophyta</taxon>
        <taxon>Embryophyta</taxon>
        <taxon>Tracheophyta</taxon>
        <taxon>Spermatophyta</taxon>
        <taxon>Magnoliopsida</taxon>
        <taxon>eudicotyledons</taxon>
        <taxon>Gunneridae</taxon>
        <taxon>Pentapetalae</taxon>
        <taxon>rosids</taxon>
        <taxon>fabids</taxon>
        <taxon>Fabales</taxon>
        <taxon>Fabaceae</taxon>
        <taxon>Papilionoideae</taxon>
        <taxon>50 kb inversion clade</taxon>
        <taxon>NPAAA clade</taxon>
        <taxon>Hologalegina</taxon>
        <taxon>IRL clade</taxon>
        <taxon>Trifolieae</taxon>
        <taxon>Medicago</taxon>
    </lineage>
</organism>